<evidence type="ECO:0000256" key="5">
    <source>
        <dbReference type="SAM" id="MobiDB-lite"/>
    </source>
</evidence>
<feature type="region of interest" description="Disordered" evidence="5">
    <location>
        <begin position="169"/>
        <end position="216"/>
    </location>
</feature>
<sequence>MSENGGNLHKICEKTGARIIFPTFKNKDQESVTIIGTEEAVKEVQKEVEVLLKDLENVVEDSILINPKFHNYFIMQRGQLLREIIKEYGGVFITFSYAGKQSTKVTIKGAKACVEAAKKHIQEIFEPLRSEVTTRCVIPPKFHPFLMGPICSRIQQIARDCKVQIKFPDSEKPTTNTHLEVQENGKEKGENITKVSASTSPNKSDTMSLSDKAENSSTAATQALESLVPVTAKVQVPFHLHPYIIGHKGSGLRKLIKEFEVHVQVSQPGGNFHIISIMGLEANVEQAKMKLQKQVKALQMEIENRTLRNFRQTFSLDPKYHSKIFGNKGILISQICTEYNVTVHFSNKIRNPMQDQITISGSKDNILRARDAIMKLLRKIEKTVSKEIPLNHQVCSNIIGFGGQSIHRIMEKFQVDIRVPSKGICTNSSIIVSGSSCNVQDAIDYILALEKHFLSVGKNEPPLEHVKRGGSGCIAAKTPKSFRKRNTLHHAKSTPHPPHVDNSEDFPKLKHQVSPKPHPWRP</sequence>
<feature type="compositionally biased region" description="Basic and acidic residues" evidence="5">
    <location>
        <begin position="498"/>
        <end position="508"/>
    </location>
</feature>
<feature type="compositionally biased region" description="Polar residues" evidence="5">
    <location>
        <begin position="193"/>
        <end position="216"/>
    </location>
</feature>
<dbReference type="Pfam" id="PF00013">
    <property type="entry name" value="KH_1"/>
    <property type="match status" value="6"/>
</dbReference>
<accession>A0A8C8W6D5</accession>
<feature type="domain" description="K Homology" evidence="6">
    <location>
        <begin position="130"/>
        <end position="214"/>
    </location>
</feature>
<dbReference type="AlphaFoldDB" id="A0A8C8W6D5"/>
<protein>
    <recommendedName>
        <fullName evidence="2">Vigilin</fullName>
    </recommendedName>
</protein>
<dbReference type="GeneTree" id="ENSGT00900000141059"/>
<evidence type="ECO:0000256" key="2">
    <source>
        <dbReference type="ARBA" id="ARBA00039270"/>
    </source>
</evidence>
<dbReference type="InterPro" id="IPR036612">
    <property type="entry name" value="KH_dom_type_1_sf"/>
</dbReference>
<feature type="domain" description="K Homology" evidence="6">
    <location>
        <begin position="308"/>
        <end position="378"/>
    </location>
</feature>
<dbReference type="SMART" id="SM00322">
    <property type="entry name" value="KH"/>
    <property type="match status" value="6"/>
</dbReference>
<evidence type="ECO:0000313" key="8">
    <source>
        <dbReference type="Proteomes" id="UP000694547"/>
    </source>
</evidence>
<dbReference type="PROSITE" id="PS50084">
    <property type="entry name" value="KH_TYPE_1"/>
    <property type="match status" value="5"/>
</dbReference>
<dbReference type="PANTHER" id="PTHR10627">
    <property type="entry name" value="SCP160"/>
    <property type="match status" value="1"/>
</dbReference>
<feature type="compositionally biased region" description="Basic residues" evidence="5">
    <location>
        <begin position="480"/>
        <end position="493"/>
    </location>
</feature>
<feature type="domain" description="K Homology" evidence="6">
    <location>
        <begin position="4"/>
        <end position="53"/>
    </location>
</feature>
<keyword evidence="4" id="KW-0175">Coiled coil</keyword>
<evidence type="ECO:0000256" key="1">
    <source>
        <dbReference type="ARBA" id="ARBA00022737"/>
    </source>
</evidence>
<keyword evidence="1" id="KW-0677">Repeat</keyword>
<feature type="compositionally biased region" description="Basic residues" evidence="5">
    <location>
        <begin position="509"/>
        <end position="522"/>
    </location>
</feature>
<evidence type="ECO:0000256" key="4">
    <source>
        <dbReference type="SAM" id="Coils"/>
    </source>
</evidence>
<dbReference type="PANTHER" id="PTHR10627:SF34">
    <property type="entry name" value="VIGILIN"/>
    <property type="match status" value="1"/>
</dbReference>
<feature type="domain" description="K Homology" evidence="6">
    <location>
        <begin position="57"/>
        <end position="126"/>
    </location>
</feature>
<dbReference type="GO" id="GO:0005737">
    <property type="term" value="C:cytoplasm"/>
    <property type="evidence" value="ECO:0007669"/>
    <property type="project" value="UniProtKB-SubCell"/>
</dbReference>
<dbReference type="Ensembl" id="ENSPEMT00000042222.1">
    <property type="protein sequence ID" value="ENSPEMP00000036460.1"/>
    <property type="gene ID" value="ENSPEMG00000030595.1"/>
</dbReference>
<organism evidence="7 8">
    <name type="scientific">Peromyscus maniculatus bairdii</name>
    <name type="common">Prairie deer mouse</name>
    <dbReference type="NCBI Taxonomy" id="230844"/>
    <lineage>
        <taxon>Eukaryota</taxon>
        <taxon>Metazoa</taxon>
        <taxon>Chordata</taxon>
        <taxon>Craniata</taxon>
        <taxon>Vertebrata</taxon>
        <taxon>Euteleostomi</taxon>
        <taxon>Mammalia</taxon>
        <taxon>Eutheria</taxon>
        <taxon>Euarchontoglires</taxon>
        <taxon>Glires</taxon>
        <taxon>Rodentia</taxon>
        <taxon>Myomorpha</taxon>
        <taxon>Muroidea</taxon>
        <taxon>Cricetidae</taxon>
        <taxon>Neotominae</taxon>
        <taxon>Peromyscus</taxon>
    </lineage>
</organism>
<reference evidence="7" key="3">
    <citation type="submission" date="2025-09" db="UniProtKB">
        <authorList>
            <consortium name="Ensembl"/>
        </authorList>
    </citation>
    <scope>IDENTIFICATION</scope>
</reference>
<keyword evidence="8" id="KW-1185">Reference proteome</keyword>
<evidence type="ECO:0000256" key="3">
    <source>
        <dbReference type="PROSITE-ProRule" id="PRU00117"/>
    </source>
</evidence>
<feature type="domain" description="K Homology" evidence="6">
    <location>
        <begin position="382"/>
        <end position="451"/>
    </location>
</feature>
<dbReference type="GO" id="GO:0003729">
    <property type="term" value="F:mRNA binding"/>
    <property type="evidence" value="ECO:0007669"/>
    <property type="project" value="TreeGrafter"/>
</dbReference>
<keyword evidence="3" id="KW-0694">RNA-binding</keyword>
<dbReference type="SUPFAM" id="SSF54791">
    <property type="entry name" value="Eukaryotic type KH-domain (KH-domain type I)"/>
    <property type="match status" value="6"/>
</dbReference>
<feature type="region of interest" description="Disordered" evidence="5">
    <location>
        <begin position="466"/>
        <end position="522"/>
    </location>
</feature>
<feature type="domain" description="K Homology" evidence="6">
    <location>
        <begin position="228"/>
        <end position="296"/>
    </location>
</feature>
<dbReference type="Gene3D" id="3.30.1370.10">
    <property type="entry name" value="K Homology domain, type 1"/>
    <property type="match status" value="6"/>
</dbReference>
<dbReference type="InterPro" id="IPR004088">
    <property type="entry name" value="KH_dom_type_1"/>
</dbReference>
<reference evidence="7" key="2">
    <citation type="submission" date="2025-08" db="UniProtKB">
        <authorList>
            <consortium name="Ensembl"/>
        </authorList>
    </citation>
    <scope>IDENTIFICATION</scope>
</reference>
<feature type="compositionally biased region" description="Basic and acidic residues" evidence="5">
    <location>
        <begin position="180"/>
        <end position="191"/>
    </location>
</feature>
<evidence type="ECO:0000313" key="7">
    <source>
        <dbReference type="Ensembl" id="ENSPEMP00000036460.1"/>
    </source>
</evidence>
<proteinExistence type="predicted"/>
<name>A0A8C8W6D5_PERMB</name>
<dbReference type="InterPro" id="IPR004087">
    <property type="entry name" value="KH_dom"/>
</dbReference>
<evidence type="ECO:0000259" key="6">
    <source>
        <dbReference type="SMART" id="SM00322"/>
    </source>
</evidence>
<dbReference type="Proteomes" id="UP000694547">
    <property type="component" value="Chromosome X"/>
</dbReference>
<feature type="coiled-coil region" evidence="4">
    <location>
        <begin position="277"/>
        <end position="308"/>
    </location>
</feature>
<reference evidence="7 8" key="1">
    <citation type="submission" date="2018-10" db="EMBL/GenBank/DDBJ databases">
        <title>Improved assembly of the deer mouse Peromyscus maniculatus genome.</title>
        <authorList>
            <person name="Lassance J.-M."/>
            <person name="Hoekstra H.E."/>
        </authorList>
    </citation>
    <scope>NUCLEOTIDE SEQUENCE [LARGE SCALE GENOMIC DNA]</scope>
</reference>